<dbReference type="EMBL" id="KB304887">
    <property type="protein sequence ID" value="ELU01626.1"/>
    <property type="molecule type" value="Genomic_DNA"/>
</dbReference>
<keyword evidence="9" id="KW-0472">Membrane</keyword>
<dbReference type="FunFam" id="3.90.550.50:FF:000001">
    <property type="entry name" value="Hexosyltransferase"/>
    <property type="match status" value="1"/>
</dbReference>
<evidence type="ECO:0000313" key="13">
    <source>
        <dbReference type="EnsemblMetazoa" id="CapteP139197"/>
    </source>
</evidence>
<keyword evidence="5" id="KW-0812">Transmembrane</keyword>
<evidence type="ECO:0000256" key="7">
    <source>
        <dbReference type="ARBA" id="ARBA00022989"/>
    </source>
</evidence>
<dbReference type="OrthoDB" id="5512589at2759"/>
<keyword evidence="4" id="KW-0808">Transferase</keyword>
<accession>R7U688</accession>
<dbReference type="Pfam" id="PF01762">
    <property type="entry name" value="Galactosyl_T"/>
    <property type="match status" value="1"/>
</dbReference>
<keyword evidence="8 11" id="KW-0333">Golgi apparatus</keyword>
<evidence type="ECO:0000256" key="11">
    <source>
        <dbReference type="RuleBase" id="RU363063"/>
    </source>
</evidence>
<comment type="subcellular location">
    <subcellularLocation>
        <location evidence="1 11">Golgi apparatus membrane</location>
        <topology evidence="1 11">Single-pass type II membrane protein</topology>
    </subcellularLocation>
</comment>
<evidence type="ECO:0000256" key="1">
    <source>
        <dbReference type="ARBA" id="ARBA00004323"/>
    </source>
</evidence>
<keyword evidence="14" id="KW-1185">Reference proteome</keyword>
<comment type="similarity">
    <text evidence="2 11">Belongs to the glycosyltransferase 31 family.</text>
</comment>
<evidence type="ECO:0000256" key="3">
    <source>
        <dbReference type="ARBA" id="ARBA00022676"/>
    </source>
</evidence>
<name>R7U688_CAPTE</name>
<dbReference type="STRING" id="283909.R7U688"/>
<evidence type="ECO:0000313" key="14">
    <source>
        <dbReference type="Proteomes" id="UP000014760"/>
    </source>
</evidence>
<dbReference type="PANTHER" id="PTHR11214">
    <property type="entry name" value="BETA-1,3-N-ACETYLGLUCOSAMINYLTRANSFERASE"/>
    <property type="match status" value="1"/>
</dbReference>
<proteinExistence type="inferred from homology"/>
<evidence type="ECO:0000313" key="12">
    <source>
        <dbReference type="EMBL" id="ELU01626.1"/>
    </source>
</evidence>
<dbReference type="Proteomes" id="UP000014760">
    <property type="component" value="Unassembled WGS sequence"/>
</dbReference>
<evidence type="ECO:0000256" key="10">
    <source>
        <dbReference type="ARBA" id="ARBA00023180"/>
    </source>
</evidence>
<dbReference type="PANTHER" id="PTHR11214:SF314">
    <property type="entry name" value="HEXOSYLTRANSFERASE"/>
    <property type="match status" value="1"/>
</dbReference>
<dbReference type="EMBL" id="AMQN01009188">
    <property type="status" value="NOT_ANNOTATED_CDS"/>
    <property type="molecule type" value="Genomic_DNA"/>
</dbReference>
<dbReference type="Gene3D" id="3.90.550.50">
    <property type="match status" value="1"/>
</dbReference>
<evidence type="ECO:0000256" key="2">
    <source>
        <dbReference type="ARBA" id="ARBA00008661"/>
    </source>
</evidence>
<dbReference type="GO" id="GO:0016758">
    <property type="term" value="F:hexosyltransferase activity"/>
    <property type="evidence" value="ECO:0007669"/>
    <property type="project" value="InterPro"/>
</dbReference>
<gene>
    <name evidence="12" type="ORF">CAPTEDRAFT_139197</name>
</gene>
<protein>
    <recommendedName>
        <fullName evidence="11">Hexosyltransferase</fullName>
        <ecNumber evidence="11">2.4.1.-</ecNumber>
    </recommendedName>
</protein>
<dbReference type="InterPro" id="IPR002659">
    <property type="entry name" value="Glyco_trans_31"/>
</dbReference>
<dbReference type="OMA" id="ASTNCER"/>
<evidence type="ECO:0000256" key="9">
    <source>
        <dbReference type="ARBA" id="ARBA00023136"/>
    </source>
</evidence>
<evidence type="ECO:0000256" key="8">
    <source>
        <dbReference type="ARBA" id="ARBA00023034"/>
    </source>
</evidence>
<dbReference type="EnsemblMetazoa" id="CapteT139197">
    <property type="protein sequence ID" value="CapteP139197"/>
    <property type="gene ID" value="CapteG139197"/>
</dbReference>
<dbReference type="AlphaFoldDB" id="R7U688"/>
<keyword evidence="7" id="KW-1133">Transmembrane helix</keyword>
<keyword evidence="6" id="KW-0735">Signal-anchor</keyword>
<dbReference type="EC" id="2.4.1.-" evidence="11"/>
<keyword evidence="10" id="KW-0325">Glycoprotein</keyword>
<dbReference type="HOGENOM" id="CLU_036849_2_3_1"/>
<dbReference type="GO" id="GO:0006493">
    <property type="term" value="P:protein O-linked glycosylation"/>
    <property type="evidence" value="ECO:0007669"/>
    <property type="project" value="TreeGrafter"/>
</dbReference>
<evidence type="ECO:0000256" key="5">
    <source>
        <dbReference type="ARBA" id="ARBA00022692"/>
    </source>
</evidence>
<keyword evidence="3 11" id="KW-0328">Glycosyltransferase</keyword>
<dbReference type="GO" id="GO:0000139">
    <property type="term" value="C:Golgi membrane"/>
    <property type="evidence" value="ECO:0007669"/>
    <property type="project" value="UniProtKB-SubCell"/>
</dbReference>
<evidence type="ECO:0000256" key="4">
    <source>
        <dbReference type="ARBA" id="ARBA00022679"/>
    </source>
</evidence>
<evidence type="ECO:0000256" key="6">
    <source>
        <dbReference type="ARBA" id="ARBA00022968"/>
    </source>
</evidence>
<reference evidence="12 14" key="2">
    <citation type="journal article" date="2013" name="Nature">
        <title>Insights into bilaterian evolution from three spiralian genomes.</title>
        <authorList>
            <person name="Simakov O."/>
            <person name="Marletaz F."/>
            <person name="Cho S.J."/>
            <person name="Edsinger-Gonzales E."/>
            <person name="Havlak P."/>
            <person name="Hellsten U."/>
            <person name="Kuo D.H."/>
            <person name="Larsson T."/>
            <person name="Lv J."/>
            <person name="Arendt D."/>
            <person name="Savage R."/>
            <person name="Osoegawa K."/>
            <person name="de Jong P."/>
            <person name="Grimwood J."/>
            <person name="Chapman J.A."/>
            <person name="Shapiro H."/>
            <person name="Aerts A."/>
            <person name="Otillar R.P."/>
            <person name="Terry A.Y."/>
            <person name="Boore J.L."/>
            <person name="Grigoriev I.V."/>
            <person name="Lindberg D.R."/>
            <person name="Seaver E.C."/>
            <person name="Weisblat D.A."/>
            <person name="Putnam N.H."/>
            <person name="Rokhsar D.S."/>
        </authorList>
    </citation>
    <scope>NUCLEOTIDE SEQUENCE</scope>
    <source>
        <strain evidence="12 14">I ESC-2004</strain>
    </source>
</reference>
<organism evidence="12">
    <name type="scientific">Capitella teleta</name>
    <name type="common">Polychaete worm</name>
    <dbReference type="NCBI Taxonomy" id="283909"/>
    <lineage>
        <taxon>Eukaryota</taxon>
        <taxon>Metazoa</taxon>
        <taxon>Spiralia</taxon>
        <taxon>Lophotrochozoa</taxon>
        <taxon>Annelida</taxon>
        <taxon>Polychaeta</taxon>
        <taxon>Sedentaria</taxon>
        <taxon>Scolecida</taxon>
        <taxon>Capitellidae</taxon>
        <taxon>Capitella</taxon>
    </lineage>
</organism>
<sequence>MDVSDALPLSRIFKFEFSPVVKCDFLLVVVHSAARNRQHRDAIRATWASSSAADVVFLIGDVTDPDISESVATETRIHRDVLRVNVKEGYRSLSLKSIAMLQWINASCSRVKYVLKADDDTFVGIPNLLKVLRDTTHSKFIMGEIIAGAKPMREIDSGSKWITSLEEYPGKTYPVYVSGAAYVISGDLVSDLYKSTLETPLFWIEDVFITALCADRVHGKLIFNPKFHNRKTLSNSCLWRGAISVHKIVPEQLISGWQKLRSGTC</sequence>
<reference evidence="13" key="3">
    <citation type="submission" date="2015-06" db="UniProtKB">
        <authorList>
            <consortium name="EnsemblMetazoa"/>
        </authorList>
    </citation>
    <scope>IDENTIFICATION</scope>
</reference>
<reference evidence="14" key="1">
    <citation type="submission" date="2012-12" db="EMBL/GenBank/DDBJ databases">
        <authorList>
            <person name="Hellsten U."/>
            <person name="Grimwood J."/>
            <person name="Chapman J.A."/>
            <person name="Shapiro H."/>
            <person name="Aerts A."/>
            <person name="Otillar R.P."/>
            <person name="Terry A.Y."/>
            <person name="Boore J.L."/>
            <person name="Simakov O."/>
            <person name="Marletaz F."/>
            <person name="Cho S.-J."/>
            <person name="Edsinger-Gonzales E."/>
            <person name="Havlak P."/>
            <person name="Kuo D.-H."/>
            <person name="Larsson T."/>
            <person name="Lv J."/>
            <person name="Arendt D."/>
            <person name="Savage R."/>
            <person name="Osoegawa K."/>
            <person name="de Jong P."/>
            <person name="Lindberg D.R."/>
            <person name="Seaver E.C."/>
            <person name="Weisblat D.A."/>
            <person name="Putnam N.H."/>
            <person name="Grigoriev I.V."/>
            <person name="Rokhsar D.S."/>
        </authorList>
    </citation>
    <scope>NUCLEOTIDE SEQUENCE</scope>
    <source>
        <strain evidence="14">I ESC-2004</strain>
    </source>
</reference>